<keyword evidence="1" id="KW-0547">Nucleotide-binding</keyword>
<dbReference type="GO" id="GO:0005829">
    <property type="term" value="C:cytosol"/>
    <property type="evidence" value="ECO:0007669"/>
    <property type="project" value="TreeGrafter"/>
</dbReference>
<name>W0FGT7_9BACT</name>
<proteinExistence type="predicted"/>
<dbReference type="PANTHER" id="PTHR11361">
    <property type="entry name" value="DNA MISMATCH REPAIR PROTEIN MUTS FAMILY MEMBER"/>
    <property type="match status" value="1"/>
</dbReference>
<dbReference type="GO" id="GO:0006298">
    <property type="term" value="P:mismatch repair"/>
    <property type="evidence" value="ECO:0007669"/>
    <property type="project" value="InterPro"/>
</dbReference>
<dbReference type="Gene3D" id="3.40.50.300">
    <property type="entry name" value="P-loop containing nucleotide triphosphate hydrolases"/>
    <property type="match status" value="1"/>
</dbReference>
<sequence length="531" mass="60594">MLPWKKKKLIAQLENSFGKPPAKDYDAGDMDWIRTWYDACRAESRDPFYVDETTWKDLDMDDVYQRINSCQCTAGEQYLYYMLRRPMDRETFDTQQGLIRLMESNPPLRLKIRLILSHISNKRSLDLTSVFRPKDTSSFWLILYSLMAFLLVASIFMVVVFGITWVLVPTVLLAVNSFFHEYRRIRCEHEIDRTNYCVSLAFGLQRIRKLKQPELNRHLGAAYKHLDQIKPVLRTGPVMSRMNSDLFQALFTTCFLTDLIAFEILKKRLAKYHDHFLAVHEAVGRMDASVAVASCRAEWPVWCEPEIDYEADHPYMQVSGMVHPMLRNPVPNDLSLEKSMLITGSNASGKSTYLRSAVLCALMAQTLCTCTCGQYKASSFRPYTSMALSDDLLAGESYYMAEIKSLKRILDAREKEGFILCAIDEVLRGTNTIERIAASVEVLKALNRPGTLCLVATHDAELCSLAGDAYELTHFEETVCDSDIHFDYQLKPGPATSRNAIHLLKLMGFDDALVSAAYGRADRYAETGKWI</sequence>
<dbReference type="SMART" id="SM00534">
    <property type="entry name" value="MUTSac"/>
    <property type="match status" value="1"/>
</dbReference>
<dbReference type="EMBL" id="KC246777">
    <property type="protein sequence ID" value="AHF23848.1"/>
    <property type="molecule type" value="Genomic_DNA"/>
</dbReference>
<keyword evidence="3" id="KW-0238">DNA-binding</keyword>
<dbReference type="GO" id="GO:0140664">
    <property type="term" value="F:ATP-dependent DNA damage sensor activity"/>
    <property type="evidence" value="ECO:0007669"/>
    <property type="project" value="InterPro"/>
</dbReference>
<protein>
    <submittedName>
        <fullName evidence="6">DNA mismatch repair protein MutS domain protein</fullName>
    </submittedName>
</protein>
<dbReference type="GO" id="GO:0005524">
    <property type="term" value="F:ATP binding"/>
    <property type="evidence" value="ECO:0007669"/>
    <property type="project" value="UniProtKB-KW"/>
</dbReference>
<organism evidence="6">
    <name type="scientific">uncultured bacterium Contig15</name>
    <dbReference type="NCBI Taxonomy" id="1393441"/>
    <lineage>
        <taxon>Bacteria</taxon>
        <taxon>environmental samples</taxon>
    </lineage>
</organism>
<evidence type="ECO:0000256" key="2">
    <source>
        <dbReference type="ARBA" id="ARBA00022840"/>
    </source>
</evidence>
<evidence type="ECO:0000256" key="4">
    <source>
        <dbReference type="SAM" id="Phobius"/>
    </source>
</evidence>
<evidence type="ECO:0000259" key="5">
    <source>
        <dbReference type="SMART" id="SM00534"/>
    </source>
</evidence>
<reference evidence="6" key="1">
    <citation type="journal article" date="2013" name="PLoS ONE">
        <title>Metagenomic insights into the carbohydrate-active enzymes carried by the microorganisms adhering to solid digesta in the rumen of cows.</title>
        <authorList>
            <person name="Wang L."/>
            <person name="Hatem A."/>
            <person name="Catalyurek U.V."/>
            <person name="Morrison M."/>
            <person name="Yu Z."/>
        </authorList>
    </citation>
    <scope>NUCLEOTIDE SEQUENCE</scope>
</reference>
<keyword evidence="4" id="KW-0812">Transmembrane</keyword>
<dbReference type="GO" id="GO:0030983">
    <property type="term" value="F:mismatched DNA binding"/>
    <property type="evidence" value="ECO:0007669"/>
    <property type="project" value="InterPro"/>
</dbReference>
<feature type="transmembrane region" description="Helical" evidence="4">
    <location>
        <begin position="141"/>
        <end position="168"/>
    </location>
</feature>
<dbReference type="SUPFAM" id="SSF52540">
    <property type="entry name" value="P-loop containing nucleoside triphosphate hydrolases"/>
    <property type="match status" value="1"/>
</dbReference>
<dbReference type="Pfam" id="PF00488">
    <property type="entry name" value="MutS_V"/>
    <property type="match status" value="1"/>
</dbReference>
<dbReference type="AlphaFoldDB" id="W0FGT7"/>
<keyword evidence="4" id="KW-0472">Membrane</keyword>
<dbReference type="InterPro" id="IPR000432">
    <property type="entry name" value="DNA_mismatch_repair_MutS_C"/>
</dbReference>
<accession>W0FGT7</accession>
<evidence type="ECO:0000256" key="1">
    <source>
        <dbReference type="ARBA" id="ARBA00022741"/>
    </source>
</evidence>
<evidence type="ECO:0000313" key="6">
    <source>
        <dbReference type="EMBL" id="AHF23848.1"/>
    </source>
</evidence>
<keyword evidence="4" id="KW-1133">Transmembrane helix</keyword>
<evidence type="ECO:0000256" key="3">
    <source>
        <dbReference type="ARBA" id="ARBA00023125"/>
    </source>
</evidence>
<dbReference type="InterPro" id="IPR027417">
    <property type="entry name" value="P-loop_NTPase"/>
</dbReference>
<keyword evidence="2" id="KW-0067">ATP-binding</keyword>
<dbReference type="InterPro" id="IPR045076">
    <property type="entry name" value="MutS"/>
</dbReference>
<feature type="domain" description="DNA mismatch repair proteins mutS family" evidence="5">
    <location>
        <begin position="337"/>
        <end position="522"/>
    </location>
</feature>
<dbReference type="PANTHER" id="PTHR11361:SF152">
    <property type="entry name" value="DNA MISMATCH REPAIR PROTEIN"/>
    <property type="match status" value="1"/>
</dbReference>